<evidence type="ECO:0000256" key="2">
    <source>
        <dbReference type="SAM" id="Phobius"/>
    </source>
</evidence>
<dbReference type="EMBL" id="FLQV01002519">
    <property type="protein sequence ID" value="SBT01483.1"/>
    <property type="molecule type" value="Genomic_DNA"/>
</dbReference>
<dbReference type="Proteomes" id="UP000078546">
    <property type="component" value="Unassembled WGS sequence"/>
</dbReference>
<feature type="region of interest" description="Disordered" evidence="1">
    <location>
        <begin position="229"/>
        <end position="254"/>
    </location>
</feature>
<name>A0A1A8X8B6_PLAOA</name>
<feature type="transmembrane region" description="Helical" evidence="2">
    <location>
        <begin position="146"/>
        <end position="169"/>
    </location>
</feature>
<evidence type="ECO:0000313" key="3">
    <source>
        <dbReference type="EMBL" id="SBT01483.1"/>
    </source>
</evidence>
<proteinExistence type="predicted"/>
<feature type="region of interest" description="Disordered" evidence="1">
    <location>
        <begin position="279"/>
        <end position="331"/>
    </location>
</feature>
<organism evidence="3 4">
    <name type="scientific">Plasmodium ovale curtisi</name>
    <dbReference type="NCBI Taxonomy" id="864141"/>
    <lineage>
        <taxon>Eukaryota</taxon>
        <taxon>Sar</taxon>
        <taxon>Alveolata</taxon>
        <taxon>Apicomplexa</taxon>
        <taxon>Aconoidasida</taxon>
        <taxon>Haemosporida</taxon>
        <taxon>Plasmodiidae</taxon>
        <taxon>Plasmodium</taxon>
        <taxon>Plasmodium (Plasmodium)</taxon>
    </lineage>
</organism>
<evidence type="ECO:0000256" key="1">
    <source>
        <dbReference type="SAM" id="MobiDB-lite"/>
    </source>
</evidence>
<gene>
    <name evidence="3" type="ORF">POVCU1_067210</name>
</gene>
<protein>
    <recommendedName>
        <fullName evidence="5">PIR Superfamily Protein</fullName>
    </recommendedName>
</protein>
<keyword evidence="2" id="KW-0812">Transmembrane</keyword>
<dbReference type="AlphaFoldDB" id="A0A1A8X8B6"/>
<evidence type="ECO:0008006" key="5">
    <source>
        <dbReference type="Google" id="ProtNLM"/>
    </source>
</evidence>
<sequence>MKINNRKLKKSPEKCKKFIPQPLNDKNNVLCVNDSDINTETTNELEKCNNNGTHDKLQLQVFMLSLSMCYNNYILKFSVFIRIYQVLLLQLALANGVDSQTSSISQDGGESLQGKSPATLLQDPIGFFQQHIHCIFSGRQQHCIELTFLFLALVGTALSIIGGIFTFFYKCGICCFKSRDSRRRKEEIDYRKQFDLMQQQMQMQQQQMQMQQQQIQQQQMQQQQMQQQQMQQQHMQHHQMQQQHIQHQQMQEQHMQQQQIQQQVQQQQLCKKLMDSGLLDKKENTKENKDGENDEKNDGKKKKKLSKGSNKPENTNSKNEDLNIGYHVMSN</sequence>
<reference evidence="4" key="1">
    <citation type="submission" date="2016-05" db="EMBL/GenBank/DDBJ databases">
        <authorList>
            <person name="Naeem Raeece"/>
        </authorList>
    </citation>
    <scope>NUCLEOTIDE SEQUENCE [LARGE SCALE GENOMIC DNA]</scope>
</reference>
<evidence type="ECO:0000313" key="4">
    <source>
        <dbReference type="Proteomes" id="UP000078546"/>
    </source>
</evidence>
<keyword evidence="2" id="KW-0472">Membrane</keyword>
<accession>A0A1A8X8B6</accession>
<feature type="compositionally biased region" description="Basic and acidic residues" evidence="1">
    <location>
        <begin position="279"/>
        <end position="298"/>
    </location>
</feature>
<keyword evidence="2" id="KW-1133">Transmembrane helix</keyword>